<name>A0A376C132_9FLAO</name>
<dbReference type="AlphaFoldDB" id="A0A376C132"/>
<evidence type="ECO:0000313" key="6">
    <source>
        <dbReference type="Proteomes" id="UP000255515"/>
    </source>
</evidence>
<dbReference type="EMBL" id="UFTJ01000002">
    <property type="protein sequence ID" value="SSZ55729.1"/>
    <property type="molecule type" value="Genomic_DNA"/>
</dbReference>
<protein>
    <recommendedName>
        <fullName evidence="7">VWFA domain-containing protein</fullName>
    </recommendedName>
</protein>
<evidence type="ECO:0008006" key="7">
    <source>
        <dbReference type="Google" id="ProtNLM"/>
    </source>
</evidence>
<proteinExistence type="predicted"/>
<dbReference type="InterPro" id="IPR049358">
    <property type="entry name" value="T6SS_TssR-like_C"/>
</dbReference>
<reference evidence="5 6" key="1">
    <citation type="submission" date="2018-06" db="EMBL/GenBank/DDBJ databases">
        <authorList>
            <consortium name="Pathogen Informatics"/>
            <person name="Doyle S."/>
        </authorList>
    </citation>
    <scope>NUCLEOTIDE SEQUENCE [LARGE SCALE GENOMIC DNA]</scope>
    <source>
        <strain evidence="5 6">NCTC11661</strain>
    </source>
</reference>
<feature type="domain" description="Type VI secretion system TssR-like VWA" evidence="4">
    <location>
        <begin position="292"/>
        <end position="583"/>
    </location>
</feature>
<dbReference type="InterPro" id="IPR036465">
    <property type="entry name" value="vWFA_dom_sf"/>
</dbReference>
<evidence type="ECO:0000259" key="2">
    <source>
        <dbReference type="Pfam" id="PF20780"/>
    </source>
</evidence>
<evidence type="ECO:0000313" key="5">
    <source>
        <dbReference type="EMBL" id="SSZ55729.1"/>
    </source>
</evidence>
<feature type="domain" description="Type VI secretion system TssR-like C-terminal" evidence="3">
    <location>
        <begin position="641"/>
        <end position="780"/>
    </location>
</feature>
<evidence type="ECO:0000259" key="1">
    <source>
        <dbReference type="Pfam" id="PF17643"/>
    </source>
</evidence>
<dbReference type="PROSITE" id="PS51257">
    <property type="entry name" value="PROKAR_LIPOPROTEIN"/>
    <property type="match status" value="1"/>
</dbReference>
<dbReference type="InterPro" id="IPR049360">
    <property type="entry name" value="T6SS_TssR-like_VWA"/>
</dbReference>
<accession>A0A376C132</accession>
<dbReference type="InterPro" id="IPR040530">
    <property type="entry name" value="T6SS_TssR-like_N"/>
</dbReference>
<dbReference type="Pfam" id="PF20782">
    <property type="entry name" value="TssR_VWA"/>
    <property type="match status" value="1"/>
</dbReference>
<dbReference type="Pfam" id="PF17643">
    <property type="entry name" value="TssR"/>
    <property type="match status" value="1"/>
</dbReference>
<feature type="domain" description="Type VI secretion system TssR-like N-terminal barrel" evidence="1">
    <location>
        <begin position="28"/>
        <end position="129"/>
    </location>
</feature>
<evidence type="ECO:0000259" key="4">
    <source>
        <dbReference type="Pfam" id="PF20782"/>
    </source>
</evidence>
<organism evidence="5 6">
    <name type="scientific">Bergeyella zoohelcum</name>
    <dbReference type="NCBI Taxonomy" id="1015"/>
    <lineage>
        <taxon>Bacteria</taxon>
        <taxon>Pseudomonadati</taxon>
        <taxon>Bacteroidota</taxon>
        <taxon>Flavobacteriia</taxon>
        <taxon>Flavobacteriales</taxon>
        <taxon>Weeksellaceae</taxon>
        <taxon>Bergeyella</taxon>
    </lineage>
</organism>
<dbReference type="Pfam" id="PF20780">
    <property type="entry name" value="TssR_M"/>
    <property type="match status" value="1"/>
</dbReference>
<evidence type="ECO:0000259" key="3">
    <source>
        <dbReference type="Pfam" id="PF20781"/>
    </source>
</evidence>
<sequence length="791" mass="89332">MKNIYINAIFLLGVSGFITSCSVKLPSKNTPESENYGFINRIAVKDGFPVNPEPWVVISDREKNSVFMGKGDEKSPKELKFLEPLLVLKRNSQKGLVKVAEYHSDALLKKIPSKSLKTYGWIPEDQLLLWSNAIKSARNGFAIKAAVVPSHSDVLRHSEKYLKNDSVLVFTSPDLSKTADVKLPVGQLVYIYKKAENQKRYLIGKSPSVKIDSISNHIYGWVSSNMISAWGDRTALRVSPDYQYDELNNLALHKTGATDSTAANYFKLSDSYHRTPMENLISVSPAELDSENGARFFSNALNYDKNFVYNVLGEPLYFNRYKEIINKNKSLNIVFVMDISNENSQNTAVAKSTFQDLQLKINNIKYYKDIQFGAVLYKKNPCGDNVAVSGLSKDFATVSQFIEQHTAFPECNSYGGQPMQQGLAAAGDLLAPFRDETNLVVLVGATAIDGGNISYAVRSLSEARAKLIAYQTLSGSSDMYNNFVLLSENLISSTARNIAELEKERTLDQNLVKNKNNYNLQGDKDGVFYLDYPNSSMSQGFVIFPKKGEINSNALLAKSLDSLISQVTHQNKETDKTLNNYFKSVVGASRTEFRKDFALQFPDAPHHIPVEIASNLVAYNNPFIAYGTYDNNFSEYYPAVQKGILISEKEYDQLRKMYEQIYLKTESFSPSFSPRKAIREYLKVLKQYSIAGDDFKKSTFNKNTMAYSVAYTTGFDNSGEELLSKYQLRGWKKTKIVPKEAVNSYFKQYRVLAERLLDNKNSPKIMIEQNGEVFYWLNSYFMPKVTPQEEL</sequence>
<dbReference type="InterPro" id="IPR049359">
    <property type="entry name" value="T6SS_TssR-like_dom_2"/>
</dbReference>
<dbReference type="SUPFAM" id="SSF53300">
    <property type="entry name" value="vWA-like"/>
    <property type="match status" value="1"/>
</dbReference>
<gene>
    <name evidence="5" type="ORF">NCTC11661_01127</name>
</gene>
<dbReference type="Proteomes" id="UP000255515">
    <property type="component" value="Unassembled WGS sequence"/>
</dbReference>
<dbReference type="RefSeq" id="WP_002688976.1">
    <property type="nucleotide sequence ID" value="NZ_UFTJ01000002.1"/>
</dbReference>
<dbReference type="Pfam" id="PF20781">
    <property type="entry name" value="TssR_C"/>
    <property type="match status" value="1"/>
</dbReference>
<feature type="domain" description="Type VI secretion system TssR-like second" evidence="2">
    <location>
        <begin position="144"/>
        <end position="228"/>
    </location>
</feature>
<dbReference type="Gene3D" id="3.40.50.410">
    <property type="entry name" value="von Willebrand factor, type A domain"/>
    <property type="match status" value="1"/>
</dbReference>